<accession>A0A2K8L4H1</accession>
<feature type="transmembrane region" description="Helical" evidence="8">
    <location>
        <begin position="216"/>
        <end position="233"/>
    </location>
</feature>
<evidence type="ECO:0000256" key="1">
    <source>
        <dbReference type="ARBA" id="ARBA00004651"/>
    </source>
</evidence>
<feature type="transmembrane region" description="Helical" evidence="8">
    <location>
        <begin position="66"/>
        <end position="91"/>
    </location>
</feature>
<dbReference type="PANTHER" id="PTHR21716">
    <property type="entry name" value="TRANSMEMBRANE PROTEIN"/>
    <property type="match status" value="1"/>
</dbReference>
<evidence type="ECO:0000313" key="9">
    <source>
        <dbReference type="EMBL" id="ATX79874.1"/>
    </source>
</evidence>
<dbReference type="OrthoDB" id="5416941at2"/>
<dbReference type="EMBL" id="CP018799">
    <property type="protein sequence ID" value="ATX79874.1"/>
    <property type="molecule type" value="Genomic_DNA"/>
</dbReference>
<proteinExistence type="inferred from homology"/>
<keyword evidence="3" id="KW-0813">Transport</keyword>
<organism evidence="9 10">
    <name type="scientific">Mariprofundus aestuarium</name>
    <dbReference type="NCBI Taxonomy" id="1921086"/>
    <lineage>
        <taxon>Bacteria</taxon>
        <taxon>Pseudomonadati</taxon>
        <taxon>Pseudomonadota</taxon>
        <taxon>Candidatius Mariprofundia</taxon>
        <taxon>Mariprofundales</taxon>
        <taxon>Mariprofundaceae</taxon>
        <taxon>Mariprofundus</taxon>
    </lineage>
</organism>
<evidence type="ECO:0000256" key="8">
    <source>
        <dbReference type="SAM" id="Phobius"/>
    </source>
</evidence>
<dbReference type="KEGG" id="maes:Ga0123461_1460"/>
<dbReference type="GO" id="GO:0055085">
    <property type="term" value="P:transmembrane transport"/>
    <property type="evidence" value="ECO:0007669"/>
    <property type="project" value="TreeGrafter"/>
</dbReference>
<protein>
    <submittedName>
        <fullName evidence="9">Putative permease</fullName>
    </submittedName>
</protein>
<keyword evidence="7 8" id="KW-0472">Membrane</keyword>
<keyword evidence="6 8" id="KW-1133">Transmembrane helix</keyword>
<sequence length="357" mass="39812">MFVLTDWLKKRLADTELVMLLSSLLVIFLLLILLVPVLAPVLLAIALAYVLDGVVDLLVRCKTPRMLAIAIAGGGALLLIMFALLAVLPLLTEQVGRLVTHAPQYVQSIREMFLQLQSNHAEWINPDFLQKVIAAIATKLQEWGGALLTFSIASIPGMITLLVYAVLVPVMVFFFLKDKHLIIDWMQQFLPKERSLLQRVWAELDTQIGNYIRGKFWEAFIVGLAMWLVFWWMGHEYAVLLGVLTGISVWIPFVGAAVVTIPVILLSFFQWGWTDTMAYSVMAYGVVQAIDANVIVPWLFSEIVNLHPIAIIVAILLFGSLWGIVGVMIAIPMAALVKSVVSIVLERRHDSMQGIEP</sequence>
<dbReference type="Proteomes" id="UP000231701">
    <property type="component" value="Chromosome"/>
</dbReference>
<dbReference type="PANTHER" id="PTHR21716:SF53">
    <property type="entry name" value="PERMEASE PERM-RELATED"/>
    <property type="match status" value="1"/>
</dbReference>
<dbReference type="InterPro" id="IPR002549">
    <property type="entry name" value="AI-2E-like"/>
</dbReference>
<feature type="transmembrane region" description="Helical" evidence="8">
    <location>
        <begin position="281"/>
        <end position="300"/>
    </location>
</feature>
<evidence type="ECO:0000256" key="2">
    <source>
        <dbReference type="ARBA" id="ARBA00009773"/>
    </source>
</evidence>
<keyword evidence="4" id="KW-1003">Cell membrane</keyword>
<feature type="transmembrane region" description="Helical" evidence="8">
    <location>
        <begin position="17"/>
        <end position="35"/>
    </location>
</feature>
<dbReference type="Pfam" id="PF01594">
    <property type="entry name" value="AI-2E_transport"/>
    <property type="match status" value="1"/>
</dbReference>
<evidence type="ECO:0000256" key="4">
    <source>
        <dbReference type="ARBA" id="ARBA00022475"/>
    </source>
</evidence>
<reference evidence="9 10" key="1">
    <citation type="submission" date="2016-12" db="EMBL/GenBank/DDBJ databases">
        <title>Isolation and genomic insights into novel planktonic Zetaproteobacteria from stratified waters of the Chesapeake Bay.</title>
        <authorList>
            <person name="McAllister S.M."/>
            <person name="Kato S."/>
            <person name="Chan C.S."/>
            <person name="Chiu B.K."/>
            <person name="Field E.K."/>
        </authorList>
    </citation>
    <scope>NUCLEOTIDE SEQUENCE [LARGE SCALE GENOMIC DNA]</scope>
    <source>
        <strain evidence="9 10">CP-5</strain>
    </source>
</reference>
<comment type="subcellular location">
    <subcellularLocation>
        <location evidence="1">Cell membrane</location>
        <topology evidence="1">Multi-pass membrane protein</topology>
    </subcellularLocation>
</comment>
<keyword evidence="5 8" id="KW-0812">Transmembrane</keyword>
<feature type="transmembrane region" description="Helical" evidence="8">
    <location>
        <begin position="150"/>
        <end position="176"/>
    </location>
</feature>
<evidence type="ECO:0000256" key="3">
    <source>
        <dbReference type="ARBA" id="ARBA00022448"/>
    </source>
</evidence>
<feature type="transmembrane region" description="Helical" evidence="8">
    <location>
        <begin position="239"/>
        <end position="269"/>
    </location>
</feature>
<evidence type="ECO:0000256" key="7">
    <source>
        <dbReference type="ARBA" id="ARBA00023136"/>
    </source>
</evidence>
<dbReference type="GO" id="GO:0005886">
    <property type="term" value="C:plasma membrane"/>
    <property type="evidence" value="ECO:0007669"/>
    <property type="project" value="UniProtKB-SubCell"/>
</dbReference>
<evidence type="ECO:0000313" key="10">
    <source>
        <dbReference type="Proteomes" id="UP000231701"/>
    </source>
</evidence>
<evidence type="ECO:0000256" key="5">
    <source>
        <dbReference type="ARBA" id="ARBA00022692"/>
    </source>
</evidence>
<comment type="similarity">
    <text evidence="2">Belongs to the autoinducer-2 exporter (AI-2E) (TC 2.A.86) family.</text>
</comment>
<evidence type="ECO:0000256" key="6">
    <source>
        <dbReference type="ARBA" id="ARBA00022989"/>
    </source>
</evidence>
<gene>
    <name evidence="9" type="ORF">Ga0123461_1460</name>
</gene>
<dbReference type="AlphaFoldDB" id="A0A2K8L4H1"/>
<name>A0A2K8L4H1_MARES</name>
<dbReference type="RefSeq" id="WP_100277714.1">
    <property type="nucleotide sequence ID" value="NZ_CP018799.1"/>
</dbReference>
<feature type="transmembrane region" description="Helical" evidence="8">
    <location>
        <begin position="306"/>
        <end position="337"/>
    </location>
</feature>
<keyword evidence="10" id="KW-1185">Reference proteome</keyword>